<keyword evidence="7" id="KW-0249">Electron transport</keyword>
<keyword evidence="9 11" id="KW-0408">Iron</keyword>
<dbReference type="Proteomes" id="UP000051298">
    <property type="component" value="Unassembled WGS sequence"/>
</dbReference>
<reference evidence="14 15" key="1">
    <citation type="submission" date="2015-09" db="EMBL/GenBank/DDBJ databases">
        <authorList>
            <consortium name="Swine Surveillance"/>
        </authorList>
    </citation>
    <scope>NUCLEOTIDE SEQUENCE [LARGE SCALE GENOMIC DNA]</scope>
    <source>
        <strain evidence="14 15">CECT 5294</strain>
    </source>
</reference>
<keyword evidence="6 11" id="KW-0479">Metal-binding</keyword>
<proteinExistence type="predicted"/>
<keyword evidence="3" id="KW-1003">Cell membrane</keyword>
<dbReference type="GO" id="GO:0020037">
    <property type="term" value="F:heme binding"/>
    <property type="evidence" value="ECO:0007669"/>
    <property type="project" value="InterPro"/>
</dbReference>
<comment type="subcellular location">
    <subcellularLocation>
        <location evidence="1">Cell membrane</location>
        <topology evidence="1">Single-pass membrane protein</topology>
    </subcellularLocation>
</comment>
<dbReference type="EMBL" id="CYRX01000006">
    <property type="protein sequence ID" value="CUH58847.1"/>
    <property type="molecule type" value="Genomic_DNA"/>
</dbReference>
<sequence length="236" mass="26121">MSFATLRNLSLFALAFGLTSPAFADLDAALADADATKGERVFKKCAACHTVEQGDKNKVGPNLYGTVGGPVAASDGFKYSKVLIEYGGDWTIDRLDAFLTKPRAEVKGTKMSFAGLKKEEDRANLIAFLNTFSDDPLTLGATEAVLETTEGEEEYEFGVLFDAPGVETTYYSCIACHSEKIVAQQGLTRDEWDKMLEWMVEEQGMSEIEEPDRTEILDYLAEHYNTDRPNFPRPLN</sequence>
<accession>A0A0P1EV44</accession>
<keyword evidence="10" id="KW-0472">Membrane</keyword>
<feature type="signal peptide" evidence="12">
    <location>
        <begin position="1"/>
        <end position="24"/>
    </location>
</feature>
<evidence type="ECO:0000256" key="8">
    <source>
        <dbReference type="ARBA" id="ARBA00022989"/>
    </source>
</evidence>
<dbReference type="GO" id="GO:0046872">
    <property type="term" value="F:metal ion binding"/>
    <property type="evidence" value="ECO:0007669"/>
    <property type="project" value="UniProtKB-KW"/>
</dbReference>
<keyword evidence="5" id="KW-0812">Transmembrane</keyword>
<dbReference type="InterPro" id="IPR009056">
    <property type="entry name" value="Cyt_c-like_dom"/>
</dbReference>
<evidence type="ECO:0000256" key="4">
    <source>
        <dbReference type="ARBA" id="ARBA00022617"/>
    </source>
</evidence>
<keyword evidence="4 11" id="KW-0349">Heme</keyword>
<dbReference type="PROSITE" id="PS51007">
    <property type="entry name" value="CYTC"/>
    <property type="match status" value="1"/>
</dbReference>
<evidence type="ECO:0000256" key="7">
    <source>
        <dbReference type="ARBA" id="ARBA00022982"/>
    </source>
</evidence>
<evidence type="ECO:0000256" key="6">
    <source>
        <dbReference type="ARBA" id="ARBA00022723"/>
    </source>
</evidence>
<dbReference type="AlphaFoldDB" id="A0A0P1EV44"/>
<evidence type="ECO:0000313" key="15">
    <source>
        <dbReference type="Proteomes" id="UP000051298"/>
    </source>
</evidence>
<dbReference type="Gene3D" id="1.10.760.10">
    <property type="entry name" value="Cytochrome c-like domain"/>
    <property type="match status" value="2"/>
</dbReference>
<feature type="chain" id="PRO_5006061962" evidence="12">
    <location>
        <begin position="25"/>
        <end position="236"/>
    </location>
</feature>
<keyword evidence="8" id="KW-1133">Transmembrane helix</keyword>
<dbReference type="Pfam" id="PF00034">
    <property type="entry name" value="Cytochrom_C"/>
    <property type="match status" value="1"/>
</dbReference>
<evidence type="ECO:0000256" key="5">
    <source>
        <dbReference type="ARBA" id="ARBA00022692"/>
    </source>
</evidence>
<dbReference type="SUPFAM" id="SSF46626">
    <property type="entry name" value="Cytochrome c"/>
    <property type="match status" value="2"/>
</dbReference>
<dbReference type="GO" id="GO:0005886">
    <property type="term" value="C:plasma membrane"/>
    <property type="evidence" value="ECO:0007669"/>
    <property type="project" value="UniProtKB-SubCell"/>
</dbReference>
<evidence type="ECO:0000256" key="10">
    <source>
        <dbReference type="ARBA" id="ARBA00023136"/>
    </source>
</evidence>
<evidence type="ECO:0000256" key="12">
    <source>
        <dbReference type="SAM" id="SignalP"/>
    </source>
</evidence>
<keyword evidence="12" id="KW-0732">Signal</keyword>
<protein>
    <submittedName>
        <fullName evidence="14">Cytochrome c552</fullName>
    </submittedName>
</protein>
<evidence type="ECO:0000313" key="14">
    <source>
        <dbReference type="EMBL" id="CUH58847.1"/>
    </source>
</evidence>
<dbReference type="RefSeq" id="WP_058122204.1">
    <property type="nucleotide sequence ID" value="NZ_CYRX01000006.1"/>
</dbReference>
<dbReference type="PANTHER" id="PTHR11961">
    <property type="entry name" value="CYTOCHROME C"/>
    <property type="match status" value="1"/>
</dbReference>
<feature type="domain" description="Cytochrome c" evidence="13">
    <location>
        <begin position="33"/>
        <end position="133"/>
    </location>
</feature>
<dbReference type="GO" id="GO:0009055">
    <property type="term" value="F:electron transfer activity"/>
    <property type="evidence" value="ECO:0007669"/>
    <property type="project" value="InterPro"/>
</dbReference>
<gene>
    <name evidence="14" type="primary">cycM_1</name>
    <name evidence="14" type="ORF">THS5294_00127</name>
</gene>
<dbReference type="FunFam" id="1.10.760.10:FF:000026">
    <property type="entry name" value="Cytochrome C, membrane-bound"/>
    <property type="match status" value="1"/>
</dbReference>
<keyword evidence="2" id="KW-0813">Transport</keyword>
<evidence type="ECO:0000256" key="9">
    <source>
        <dbReference type="ARBA" id="ARBA00023004"/>
    </source>
</evidence>
<evidence type="ECO:0000256" key="1">
    <source>
        <dbReference type="ARBA" id="ARBA00004162"/>
    </source>
</evidence>
<dbReference type="InterPro" id="IPR002327">
    <property type="entry name" value="Cyt_c_1A/1B"/>
</dbReference>
<organism evidence="14 15">
    <name type="scientific">Thalassobacter stenotrophicus</name>
    <dbReference type="NCBI Taxonomy" id="266809"/>
    <lineage>
        <taxon>Bacteria</taxon>
        <taxon>Pseudomonadati</taxon>
        <taxon>Pseudomonadota</taxon>
        <taxon>Alphaproteobacteria</taxon>
        <taxon>Rhodobacterales</taxon>
        <taxon>Roseobacteraceae</taxon>
        <taxon>Thalassobacter</taxon>
    </lineage>
</organism>
<dbReference type="PRINTS" id="PR00604">
    <property type="entry name" value="CYTCHRMECIAB"/>
</dbReference>
<evidence type="ECO:0000256" key="2">
    <source>
        <dbReference type="ARBA" id="ARBA00022448"/>
    </source>
</evidence>
<name>A0A0P1EV44_9RHOB</name>
<dbReference type="InterPro" id="IPR036909">
    <property type="entry name" value="Cyt_c-like_dom_sf"/>
</dbReference>
<evidence type="ECO:0000256" key="11">
    <source>
        <dbReference type="PROSITE-ProRule" id="PRU00433"/>
    </source>
</evidence>
<evidence type="ECO:0000259" key="13">
    <source>
        <dbReference type="PROSITE" id="PS51007"/>
    </source>
</evidence>
<evidence type="ECO:0000256" key="3">
    <source>
        <dbReference type="ARBA" id="ARBA00022475"/>
    </source>
</evidence>